<reference evidence="2" key="1">
    <citation type="journal article" date="2019" name="Int. J. Syst. Evol. Microbiol.">
        <title>The Global Catalogue of Microorganisms (GCM) 10K type strain sequencing project: providing services to taxonomists for standard genome sequencing and annotation.</title>
        <authorList>
            <consortium name="The Broad Institute Genomics Platform"/>
            <consortium name="The Broad Institute Genome Sequencing Center for Infectious Disease"/>
            <person name="Wu L."/>
            <person name="Ma J."/>
        </authorList>
    </citation>
    <scope>NUCLEOTIDE SEQUENCE [LARGE SCALE GENOMIC DNA]</scope>
    <source>
        <strain evidence="2">CCUG 56098</strain>
    </source>
</reference>
<dbReference type="SUPFAM" id="SSF49464">
    <property type="entry name" value="Carboxypeptidase regulatory domain-like"/>
    <property type="match status" value="1"/>
</dbReference>
<dbReference type="InterPro" id="IPR008969">
    <property type="entry name" value="CarboxyPept-like_regulatory"/>
</dbReference>
<dbReference type="Pfam" id="PF13715">
    <property type="entry name" value="CarbopepD_reg_2"/>
    <property type="match status" value="1"/>
</dbReference>
<gene>
    <name evidence="1" type="ORF">ACFQ13_09045</name>
</gene>
<dbReference type="EMBL" id="JBHTKM010000063">
    <property type="protein sequence ID" value="MFD1016062.1"/>
    <property type="molecule type" value="Genomic_DNA"/>
</dbReference>
<keyword evidence="2" id="KW-1185">Reference proteome</keyword>
<organism evidence="1 2">
    <name type="scientific">Winogradskyella rapida</name>
    <dbReference type="NCBI Taxonomy" id="549701"/>
    <lineage>
        <taxon>Bacteria</taxon>
        <taxon>Pseudomonadati</taxon>
        <taxon>Bacteroidota</taxon>
        <taxon>Flavobacteriia</taxon>
        <taxon>Flavobacteriales</taxon>
        <taxon>Flavobacteriaceae</taxon>
        <taxon>Winogradskyella</taxon>
    </lineage>
</organism>
<evidence type="ECO:0000313" key="1">
    <source>
        <dbReference type="EMBL" id="MFD1016062.1"/>
    </source>
</evidence>
<evidence type="ECO:0000313" key="2">
    <source>
        <dbReference type="Proteomes" id="UP001597086"/>
    </source>
</evidence>
<dbReference type="Proteomes" id="UP001597086">
    <property type="component" value="Unassembled WGS sequence"/>
</dbReference>
<protein>
    <submittedName>
        <fullName evidence="1">Carboxypeptidase-like regulatory domain-containing protein</fullName>
    </submittedName>
</protein>
<name>A0ABW3KSM5_9FLAO</name>
<comment type="caution">
    <text evidence="1">The sequence shown here is derived from an EMBL/GenBank/DDBJ whole genome shotgun (WGS) entry which is preliminary data.</text>
</comment>
<proteinExistence type="predicted"/>
<sequence length="396" mass="46019">MFTFKPYLILIVLSFALQAQEKSLKIEGLVLDNNNLSIPYAAVSITSKYLGTSTNEDGHFYLELSKNNRLDTLEVSSIGFVTSKIVVKDFMALKEKVIILNEDVVSLDEVNIMNPKQYVNLAFKNLKDNTVSTVHELKILNRFFAVEDDIAKFYVEHYVKVKDVGPRGGIKVRKLGIEEGRQSVDFRSYKNANIGRIYPINFMTKIDPLRRGINVNDYKWSKIGDTSYDGEAIVIIRGKINKRKRQPYLDPILFIGIDSYKVYKTTNASNTVVYIYKKNDDGKLYLSYHNHYTRRFMDLTEEHQKILKTTKQQIKLSKRNEVIVLGIETDKKKIDVGFTDVYRMKMEEIKVKYNAEFWENFNLPPPTEYYKKSIKELEASYGIDIQTQFEYANKDN</sequence>
<dbReference type="RefSeq" id="WP_386116454.1">
    <property type="nucleotide sequence ID" value="NZ_JBHTKM010000063.1"/>
</dbReference>
<accession>A0ABW3KSM5</accession>